<accession>A0A0F9LYJ3</accession>
<reference evidence="2" key="1">
    <citation type="journal article" date="2015" name="Nature">
        <title>Complex archaea that bridge the gap between prokaryotes and eukaryotes.</title>
        <authorList>
            <person name="Spang A."/>
            <person name="Saw J.H."/>
            <person name="Jorgensen S.L."/>
            <person name="Zaremba-Niedzwiedzka K."/>
            <person name="Martijn J."/>
            <person name="Lind A.E."/>
            <person name="van Eijk R."/>
            <person name="Schleper C."/>
            <person name="Guy L."/>
            <person name="Ettema T.J."/>
        </authorList>
    </citation>
    <scope>NUCLEOTIDE SEQUENCE</scope>
</reference>
<evidence type="ECO:0000256" key="1">
    <source>
        <dbReference type="SAM" id="MobiDB-lite"/>
    </source>
</evidence>
<dbReference type="AlphaFoldDB" id="A0A0F9LYJ3"/>
<gene>
    <name evidence="2" type="ORF">LCGC14_1451180</name>
</gene>
<name>A0A0F9LYJ3_9ZZZZ</name>
<organism evidence="2">
    <name type="scientific">marine sediment metagenome</name>
    <dbReference type="NCBI Taxonomy" id="412755"/>
    <lineage>
        <taxon>unclassified sequences</taxon>
        <taxon>metagenomes</taxon>
        <taxon>ecological metagenomes</taxon>
    </lineage>
</organism>
<dbReference type="EMBL" id="LAZR01009997">
    <property type="protein sequence ID" value="KKM69415.1"/>
    <property type="molecule type" value="Genomic_DNA"/>
</dbReference>
<proteinExistence type="predicted"/>
<feature type="region of interest" description="Disordered" evidence="1">
    <location>
        <begin position="1"/>
        <end position="42"/>
    </location>
</feature>
<feature type="compositionally biased region" description="Basic and acidic residues" evidence="1">
    <location>
        <begin position="26"/>
        <end position="42"/>
    </location>
</feature>
<comment type="caution">
    <text evidence="2">The sequence shown here is derived from an EMBL/GenBank/DDBJ whole genome shotgun (WGS) entry which is preliminary data.</text>
</comment>
<protein>
    <submittedName>
        <fullName evidence="2">Uncharacterized protein</fullName>
    </submittedName>
</protein>
<evidence type="ECO:0000313" key="2">
    <source>
        <dbReference type="EMBL" id="KKM69415.1"/>
    </source>
</evidence>
<sequence length="42" mass="4472">MNMKRGIRNSSKPKGGKRPPIIDPDDGLKDPDGGARDPIGDV</sequence>